<dbReference type="GO" id="GO:0015144">
    <property type="term" value="F:carbohydrate transmembrane transporter activity"/>
    <property type="evidence" value="ECO:0007669"/>
    <property type="project" value="InterPro"/>
</dbReference>
<evidence type="ECO:0000256" key="5">
    <source>
        <dbReference type="SAM" id="MobiDB-lite"/>
    </source>
</evidence>
<keyword evidence="4 6" id="KW-0732">Signal</keyword>
<dbReference type="SUPFAM" id="SSF53850">
    <property type="entry name" value="Periplasmic binding protein-like II"/>
    <property type="match status" value="1"/>
</dbReference>
<evidence type="ECO:0000256" key="4">
    <source>
        <dbReference type="ARBA" id="ARBA00022729"/>
    </source>
</evidence>
<comment type="similarity">
    <text evidence="1">Belongs to the bacterial solute-binding protein 1 family.</text>
</comment>
<dbReference type="GO" id="GO:1901982">
    <property type="term" value="F:maltose binding"/>
    <property type="evidence" value="ECO:0007669"/>
    <property type="project" value="TreeGrafter"/>
</dbReference>
<reference evidence="7 8" key="1">
    <citation type="submission" date="2015-03" db="EMBL/GenBank/DDBJ databases">
        <title>Luteipulveratus halotolerans sp. nov., a novel actinobacterium (Dermacoccaceae) from Sarawak, Malaysia.</title>
        <authorList>
            <person name="Juboi H."/>
            <person name="Basik A."/>
            <person name="Shamsul S.S."/>
            <person name="Arnold P."/>
            <person name="Schmitt E.K."/>
            <person name="Sanglier J.-J."/>
            <person name="Yeo T."/>
        </authorList>
    </citation>
    <scope>NUCLEOTIDE SEQUENCE [LARGE SCALE GENOMIC DNA]</scope>
    <source>
        <strain evidence="7 8">MN07-A0370</strain>
    </source>
</reference>
<dbReference type="PROSITE" id="PS51257">
    <property type="entry name" value="PROKAR_LIPOPROTEIN"/>
    <property type="match status" value="1"/>
</dbReference>
<dbReference type="PRINTS" id="PR00181">
    <property type="entry name" value="MALTOSEBP"/>
</dbReference>
<evidence type="ECO:0000313" key="8">
    <source>
        <dbReference type="Proteomes" id="UP000066480"/>
    </source>
</evidence>
<dbReference type="CDD" id="cd13586">
    <property type="entry name" value="PBP2_Maltose_binding_like"/>
    <property type="match status" value="1"/>
</dbReference>
<dbReference type="PANTHER" id="PTHR30061:SF50">
    <property type="entry name" value="MALTOSE_MALTODEXTRIN-BINDING PERIPLASMIC PROTEIN"/>
    <property type="match status" value="1"/>
</dbReference>
<keyword evidence="2" id="KW-0813">Transport</keyword>
<dbReference type="PANTHER" id="PTHR30061">
    <property type="entry name" value="MALTOSE-BINDING PERIPLASMIC PROTEIN"/>
    <property type="match status" value="1"/>
</dbReference>
<dbReference type="Pfam" id="PF13416">
    <property type="entry name" value="SBP_bac_8"/>
    <property type="match status" value="1"/>
</dbReference>
<evidence type="ECO:0000256" key="6">
    <source>
        <dbReference type="SAM" id="SignalP"/>
    </source>
</evidence>
<evidence type="ECO:0000256" key="1">
    <source>
        <dbReference type="ARBA" id="ARBA00008520"/>
    </source>
</evidence>
<feature type="region of interest" description="Disordered" evidence="5">
    <location>
        <begin position="23"/>
        <end position="62"/>
    </location>
</feature>
<dbReference type="AlphaFoldDB" id="A0A0K1JGL7"/>
<feature type="signal peptide" evidence="6">
    <location>
        <begin position="1"/>
        <end position="19"/>
    </location>
</feature>
<dbReference type="InterPro" id="IPR006059">
    <property type="entry name" value="SBP"/>
</dbReference>
<evidence type="ECO:0000313" key="7">
    <source>
        <dbReference type="EMBL" id="AKU15718.1"/>
    </source>
</evidence>
<evidence type="ECO:0000256" key="2">
    <source>
        <dbReference type="ARBA" id="ARBA00022448"/>
    </source>
</evidence>
<dbReference type="GO" id="GO:0015768">
    <property type="term" value="P:maltose transport"/>
    <property type="evidence" value="ECO:0007669"/>
    <property type="project" value="TreeGrafter"/>
</dbReference>
<dbReference type="GO" id="GO:0042956">
    <property type="term" value="P:maltodextrin transmembrane transport"/>
    <property type="evidence" value="ECO:0007669"/>
    <property type="project" value="TreeGrafter"/>
</dbReference>
<feature type="chain" id="PRO_5039419985" evidence="6">
    <location>
        <begin position="20"/>
        <end position="445"/>
    </location>
</feature>
<dbReference type="Gene3D" id="3.40.190.10">
    <property type="entry name" value="Periplasmic binding protein-like II"/>
    <property type="match status" value="2"/>
</dbReference>
<organism evidence="7 8">
    <name type="scientific">Luteipulveratus mongoliensis</name>
    <dbReference type="NCBI Taxonomy" id="571913"/>
    <lineage>
        <taxon>Bacteria</taxon>
        <taxon>Bacillati</taxon>
        <taxon>Actinomycetota</taxon>
        <taxon>Actinomycetes</taxon>
        <taxon>Micrococcales</taxon>
        <taxon>Dermacoccaceae</taxon>
        <taxon>Luteipulveratus</taxon>
    </lineage>
</organism>
<evidence type="ECO:0000256" key="3">
    <source>
        <dbReference type="ARBA" id="ARBA00022597"/>
    </source>
</evidence>
<keyword evidence="3" id="KW-0762">Sugar transport</keyword>
<sequence length="445" mass="45700">MLKRPFAIAVGGSAALLLAGCGGSSDSGNSGTTPAAGTPTAATSSSGAGAPAAAPTTVSTKDPARDAKADLVIWSDADRAPVLSKYAAQFGQENGITVAVQIVTDARQQFKDATKVGKGPDVLVGAHDWLGELVQNGTVAPVNLAAADQAKFAPQAIAAAKYNGQLYGAPYAVENIGLIRNTALAPTAPKTLDDLLTTGKSLVASKKATNILAQQIGKKGDAYNAYPYLSAYGGGIFGTKANGDYDPAKVIVNSAATVKGGDALAKMGQAKALSTNIDDKNVDTLFGAKKTPYMISGPWAIDKIKKAGIKYAIDPLPSVVGGGAMKPFLGVQMFYVSAKAKNAAFAQEFVTKYVPREDVQVALFTAGNRPPALTAAYNKVAATNPDVKAWFEAGKEGKPMPNIPAMNSVWEPLGLATADVISGKAQPQARFDAAQKEIVANIAKG</sequence>
<dbReference type="Proteomes" id="UP000066480">
    <property type="component" value="Chromosome"/>
</dbReference>
<keyword evidence="8" id="KW-1185">Reference proteome</keyword>
<dbReference type="RefSeq" id="WP_052590777.1">
    <property type="nucleotide sequence ID" value="NZ_CP011112.1"/>
</dbReference>
<protein>
    <submittedName>
        <fullName evidence="7">ABC transporter substrate-binding protein</fullName>
    </submittedName>
</protein>
<dbReference type="EMBL" id="CP011112">
    <property type="protein sequence ID" value="AKU15718.1"/>
    <property type="molecule type" value="Genomic_DNA"/>
</dbReference>
<dbReference type="InterPro" id="IPR006060">
    <property type="entry name" value="Maltose/Cyclodextrin-bd"/>
</dbReference>
<dbReference type="STRING" id="571913.VV02_07390"/>
<dbReference type="KEGG" id="lmoi:VV02_07390"/>
<dbReference type="PATRIC" id="fig|571913.6.peg.1507"/>
<dbReference type="GO" id="GO:0055052">
    <property type="term" value="C:ATP-binding cassette (ABC) transporter complex, substrate-binding subunit-containing"/>
    <property type="evidence" value="ECO:0007669"/>
    <property type="project" value="TreeGrafter"/>
</dbReference>
<gene>
    <name evidence="7" type="ORF">VV02_07390</name>
</gene>
<feature type="compositionally biased region" description="Low complexity" evidence="5">
    <location>
        <begin position="26"/>
        <end position="57"/>
    </location>
</feature>
<proteinExistence type="inferred from homology"/>
<accession>A0A0K1JGL7</accession>
<name>A0A0K1JGL7_9MICO</name>